<sequence>MTKTQLKANILLLLTAAIWGLAFVAQKVGAEHVGAFTYNGIRFALGSISLIPLILFLNKKKGENEETKNNDRDSLKLTVKAGIIAGCALFIATSLQQMGVMGTTAGKAGFITGLYMVIVPILGLFLKQKVNKSTWIGIVIAIIGLYLLSINEDFSISNGDLLVLIGSVGWAIHILLIDNFTKKIDPLKLSSIQFATCSILSLVMAIIFEDINMVGISGAMVSILYGGLLSVGVAYTLQVVAQKNAKPSHAAILLSMESVFGALGGAMFLGERIGTRGLVGCILIFIAIIISQLKPSEKGSKDMAKNIQ</sequence>
<dbReference type="EMBL" id="SVCM01000023">
    <property type="protein sequence ID" value="MBE6058938.1"/>
    <property type="molecule type" value="Genomic_DNA"/>
</dbReference>
<name>A0A927W835_9CLOT</name>
<dbReference type="InterPro" id="IPR000620">
    <property type="entry name" value="EamA_dom"/>
</dbReference>
<dbReference type="InterPro" id="IPR037185">
    <property type="entry name" value="EmrE-like"/>
</dbReference>
<evidence type="ECO:0000256" key="3">
    <source>
        <dbReference type="ARBA" id="ARBA00022475"/>
    </source>
</evidence>
<feature type="transmembrane region" description="Helical" evidence="7">
    <location>
        <begin position="189"/>
        <end position="208"/>
    </location>
</feature>
<keyword evidence="3" id="KW-1003">Cell membrane</keyword>
<dbReference type="InterPro" id="IPR051258">
    <property type="entry name" value="Diverse_Substrate_Transporter"/>
</dbReference>
<dbReference type="PANTHER" id="PTHR42920">
    <property type="entry name" value="OS03G0707200 PROTEIN-RELATED"/>
    <property type="match status" value="1"/>
</dbReference>
<evidence type="ECO:0000259" key="8">
    <source>
        <dbReference type="Pfam" id="PF00892"/>
    </source>
</evidence>
<dbReference type="AlphaFoldDB" id="A0A927W835"/>
<feature type="transmembrane region" description="Helical" evidence="7">
    <location>
        <begin position="108"/>
        <end position="126"/>
    </location>
</feature>
<accession>A0A927W835</accession>
<keyword evidence="6 7" id="KW-0472">Membrane</keyword>
<comment type="caution">
    <text evidence="9">The sequence shown here is derived from an EMBL/GenBank/DDBJ whole genome shotgun (WGS) entry which is preliminary data.</text>
</comment>
<dbReference type="GO" id="GO:0005886">
    <property type="term" value="C:plasma membrane"/>
    <property type="evidence" value="ECO:0007669"/>
    <property type="project" value="UniProtKB-SubCell"/>
</dbReference>
<evidence type="ECO:0000256" key="5">
    <source>
        <dbReference type="ARBA" id="ARBA00022989"/>
    </source>
</evidence>
<comment type="subcellular location">
    <subcellularLocation>
        <location evidence="1">Cell membrane</location>
        <topology evidence="1">Multi-pass membrane protein</topology>
    </subcellularLocation>
</comment>
<gene>
    <name evidence="9" type="ORF">E7215_02000</name>
</gene>
<evidence type="ECO:0000256" key="1">
    <source>
        <dbReference type="ARBA" id="ARBA00004651"/>
    </source>
</evidence>
<evidence type="ECO:0000313" key="9">
    <source>
        <dbReference type="EMBL" id="MBE6058938.1"/>
    </source>
</evidence>
<dbReference type="Proteomes" id="UP000768462">
    <property type="component" value="Unassembled WGS sequence"/>
</dbReference>
<feature type="domain" description="EamA" evidence="8">
    <location>
        <begin position="159"/>
        <end position="290"/>
    </location>
</feature>
<comment type="similarity">
    <text evidence="2">Belongs to the EamA transporter family.</text>
</comment>
<feature type="transmembrane region" description="Helical" evidence="7">
    <location>
        <begin position="156"/>
        <end position="177"/>
    </location>
</feature>
<keyword evidence="4 7" id="KW-0812">Transmembrane</keyword>
<dbReference type="SUPFAM" id="SSF103481">
    <property type="entry name" value="Multidrug resistance efflux transporter EmrE"/>
    <property type="match status" value="2"/>
</dbReference>
<feature type="transmembrane region" description="Helical" evidence="7">
    <location>
        <begin position="133"/>
        <end position="150"/>
    </location>
</feature>
<evidence type="ECO:0000256" key="4">
    <source>
        <dbReference type="ARBA" id="ARBA00022692"/>
    </source>
</evidence>
<evidence type="ECO:0000256" key="7">
    <source>
        <dbReference type="SAM" id="Phobius"/>
    </source>
</evidence>
<proteinExistence type="inferred from homology"/>
<feature type="transmembrane region" description="Helical" evidence="7">
    <location>
        <begin position="275"/>
        <end position="293"/>
    </location>
</feature>
<evidence type="ECO:0000256" key="2">
    <source>
        <dbReference type="ARBA" id="ARBA00007362"/>
    </source>
</evidence>
<feature type="domain" description="EamA" evidence="8">
    <location>
        <begin position="7"/>
        <end position="149"/>
    </location>
</feature>
<dbReference type="Pfam" id="PF00892">
    <property type="entry name" value="EamA"/>
    <property type="match status" value="2"/>
</dbReference>
<feature type="transmembrane region" description="Helical" evidence="7">
    <location>
        <begin position="214"/>
        <end position="237"/>
    </location>
</feature>
<evidence type="ECO:0000313" key="10">
    <source>
        <dbReference type="Proteomes" id="UP000768462"/>
    </source>
</evidence>
<feature type="transmembrane region" description="Helical" evidence="7">
    <location>
        <begin position="40"/>
        <end position="57"/>
    </location>
</feature>
<evidence type="ECO:0000256" key="6">
    <source>
        <dbReference type="ARBA" id="ARBA00023136"/>
    </source>
</evidence>
<dbReference type="PANTHER" id="PTHR42920:SF5">
    <property type="entry name" value="EAMA DOMAIN-CONTAINING PROTEIN"/>
    <property type="match status" value="1"/>
</dbReference>
<protein>
    <submittedName>
        <fullName evidence="9">DMT family transporter</fullName>
    </submittedName>
</protein>
<feature type="transmembrane region" description="Helical" evidence="7">
    <location>
        <begin position="249"/>
        <end position="269"/>
    </location>
</feature>
<keyword evidence="5 7" id="KW-1133">Transmembrane helix</keyword>
<feature type="transmembrane region" description="Helical" evidence="7">
    <location>
        <begin position="77"/>
        <end position="96"/>
    </location>
</feature>
<reference evidence="9" key="1">
    <citation type="submission" date="2019-04" db="EMBL/GenBank/DDBJ databases">
        <title>Evolution of Biomass-Degrading Anaerobic Consortia Revealed by Metagenomics.</title>
        <authorList>
            <person name="Peng X."/>
        </authorList>
    </citation>
    <scope>NUCLEOTIDE SEQUENCE</scope>
    <source>
        <strain evidence="9">SIG254</strain>
    </source>
</reference>
<organism evidence="9 10">
    <name type="scientific">Clostridium sulfidigenes</name>
    <dbReference type="NCBI Taxonomy" id="318464"/>
    <lineage>
        <taxon>Bacteria</taxon>
        <taxon>Bacillati</taxon>
        <taxon>Bacillota</taxon>
        <taxon>Clostridia</taxon>
        <taxon>Eubacteriales</taxon>
        <taxon>Clostridiaceae</taxon>
        <taxon>Clostridium</taxon>
    </lineage>
</organism>